<organism evidence="2 3">
    <name type="scientific">Quercus suber</name>
    <name type="common">Cork oak</name>
    <dbReference type="NCBI Taxonomy" id="58331"/>
    <lineage>
        <taxon>Eukaryota</taxon>
        <taxon>Viridiplantae</taxon>
        <taxon>Streptophyta</taxon>
        <taxon>Embryophyta</taxon>
        <taxon>Tracheophyta</taxon>
        <taxon>Spermatophyta</taxon>
        <taxon>Magnoliopsida</taxon>
        <taxon>eudicotyledons</taxon>
        <taxon>Gunneridae</taxon>
        <taxon>Pentapetalae</taxon>
        <taxon>rosids</taxon>
        <taxon>fabids</taxon>
        <taxon>Fagales</taxon>
        <taxon>Fagaceae</taxon>
        <taxon>Quercus</taxon>
    </lineage>
</organism>
<comment type="caution">
    <text evidence="2">The sequence shown here is derived from an EMBL/GenBank/DDBJ whole genome shotgun (WGS) entry which is preliminary data.</text>
</comment>
<dbReference type="AlphaFoldDB" id="A0AAW0M8T9"/>
<feature type="region of interest" description="Disordered" evidence="1">
    <location>
        <begin position="1"/>
        <end position="36"/>
    </location>
</feature>
<dbReference type="Proteomes" id="UP000237347">
    <property type="component" value="Unassembled WGS sequence"/>
</dbReference>
<protein>
    <submittedName>
        <fullName evidence="2">Uncharacterized protein</fullName>
    </submittedName>
</protein>
<reference evidence="2 3" key="1">
    <citation type="journal article" date="2018" name="Sci. Data">
        <title>The draft genome sequence of cork oak.</title>
        <authorList>
            <person name="Ramos A.M."/>
            <person name="Usie A."/>
            <person name="Barbosa P."/>
            <person name="Barros P.M."/>
            <person name="Capote T."/>
            <person name="Chaves I."/>
            <person name="Simoes F."/>
            <person name="Abreu I."/>
            <person name="Carrasquinho I."/>
            <person name="Faro C."/>
            <person name="Guimaraes J.B."/>
            <person name="Mendonca D."/>
            <person name="Nobrega F."/>
            <person name="Rodrigues L."/>
            <person name="Saibo N.J.M."/>
            <person name="Varela M.C."/>
            <person name="Egas C."/>
            <person name="Matos J."/>
            <person name="Miguel C.M."/>
            <person name="Oliveira M.M."/>
            <person name="Ricardo C.P."/>
            <person name="Goncalves S."/>
        </authorList>
    </citation>
    <scope>NUCLEOTIDE SEQUENCE [LARGE SCALE GENOMIC DNA]</scope>
    <source>
        <strain evidence="3">cv. HL8</strain>
    </source>
</reference>
<accession>A0AAW0M8T9</accession>
<evidence type="ECO:0000313" key="3">
    <source>
        <dbReference type="Proteomes" id="UP000237347"/>
    </source>
</evidence>
<name>A0AAW0M8T9_QUESU</name>
<feature type="compositionally biased region" description="Polar residues" evidence="1">
    <location>
        <begin position="1"/>
        <end position="20"/>
    </location>
</feature>
<proteinExistence type="predicted"/>
<feature type="compositionally biased region" description="Basic and acidic residues" evidence="1">
    <location>
        <begin position="22"/>
        <end position="34"/>
    </location>
</feature>
<sequence length="69" mass="7887">MKTHTRTSNLTMMTHTQQSFYPEKKRFEPEHPGDLRSSSKLLVSRLVSNTSTSKLEPSGNWSEIFISST</sequence>
<evidence type="ECO:0000313" key="2">
    <source>
        <dbReference type="EMBL" id="KAK7860000.1"/>
    </source>
</evidence>
<gene>
    <name evidence="2" type="ORF">CFP56_000459</name>
</gene>
<dbReference type="EMBL" id="PKMF04000009">
    <property type="protein sequence ID" value="KAK7860000.1"/>
    <property type="molecule type" value="Genomic_DNA"/>
</dbReference>
<keyword evidence="3" id="KW-1185">Reference proteome</keyword>
<evidence type="ECO:0000256" key="1">
    <source>
        <dbReference type="SAM" id="MobiDB-lite"/>
    </source>
</evidence>